<evidence type="ECO:0000313" key="2">
    <source>
        <dbReference type="Proteomes" id="UP000814128"/>
    </source>
</evidence>
<organism evidence="1 2">
    <name type="scientific">Vararia minispora EC-137</name>
    <dbReference type="NCBI Taxonomy" id="1314806"/>
    <lineage>
        <taxon>Eukaryota</taxon>
        <taxon>Fungi</taxon>
        <taxon>Dikarya</taxon>
        <taxon>Basidiomycota</taxon>
        <taxon>Agaricomycotina</taxon>
        <taxon>Agaricomycetes</taxon>
        <taxon>Russulales</taxon>
        <taxon>Lachnocladiaceae</taxon>
        <taxon>Vararia</taxon>
    </lineage>
</organism>
<dbReference type="Proteomes" id="UP000814128">
    <property type="component" value="Unassembled WGS sequence"/>
</dbReference>
<sequence>MASWALPEAITQSYVNVDGLNVHILGAGSPADPLILLLHGFPELSYSWRKTILPLAAAGYHVVAPDMRGYGRTCTQPVAYDDNLAPFRPIAIVRDIVALVAALRVSTVHAIVGHDMGSLVAGNCALLRPDLFKRVVCISVPFTGAPRYTVPPDHHNTPRGIIRPPPLLPLISRALGALDPPRKHYTVYFSSPSADADMRNAPGGLHGFMRAYYHVKSADGPANEAHELDVEKPIEAIAAALPEYYVMRAERDMPGSVLPHAPSLAAVAENRWLPEDELAVYVDEYARTGFQGGLNGYRCATDPSGAWSADLLAFSGKTVEVPAMFLAGKKDWGTWQFPGAVKLMESEFAKMEGRFILVDGAGHWVQQEQAEAVVKHLLGFFKET</sequence>
<dbReference type="EMBL" id="MU273479">
    <property type="protein sequence ID" value="KAI0035833.1"/>
    <property type="molecule type" value="Genomic_DNA"/>
</dbReference>
<comment type="caution">
    <text evidence="1">The sequence shown here is derived from an EMBL/GenBank/DDBJ whole genome shotgun (WGS) entry which is preliminary data.</text>
</comment>
<keyword evidence="1" id="KW-0378">Hydrolase</keyword>
<name>A0ACB8QVJ5_9AGAM</name>
<reference evidence="1" key="1">
    <citation type="submission" date="2021-02" db="EMBL/GenBank/DDBJ databases">
        <authorList>
            <consortium name="DOE Joint Genome Institute"/>
            <person name="Ahrendt S."/>
            <person name="Looney B.P."/>
            <person name="Miyauchi S."/>
            <person name="Morin E."/>
            <person name="Drula E."/>
            <person name="Courty P.E."/>
            <person name="Chicoki N."/>
            <person name="Fauchery L."/>
            <person name="Kohler A."/>
            <person name="Kuo A."/>
            <person name="Labutti K."/>
            <person name="Pangilinan J."/>
            <person name="Lipzen A."/>
            <person name="Riley R."/>
            <person name="Andreopoulos W."/>
            <person name="He G."/>
            <person name="Johnson J."/>
            <person name="Barry K.W."/>
            <person name="Grigoriev I.V."/>
            <person name="Nagy L."/>
            <person name="Hibbett D."/>
            <person name="Henrissat B."/>
            <person name="Matheny P.B."/>
            <person name="Labbe J."/>
            <person name="Martin F."/>
        </authorList>
    </citation>
    <scope>NUCLEOTIDE SEQUENCE</scope>
    <source>
        <strain evidence="1">EC-137</strain>
    </source>
</reference>
<evidence type="ECO:0000313" key="1">
    <source>
        <dbReference type="EMBL" id="KAI0035833.1"/>
    </source>
</evidence>
<keyword evidence="2" id="KW-1185">Reference proteome</keyword>
<reference evidence="1" key="2">
    <citation type="journal article" date="2022" name="New Phytol.">
        <title>Evolutionary transition to the ectomycorrhizal habit in the genomes of a hyperdiverse lineage of mushroom-forming fungi.</title>
        <authorList>
            <person name="Looney B."/>
            <person name="Miyauchi S."/>
            <person name="Morin E."/>
            <person name="Drula E."/>
            <person name="Courty P.E."/>
            <person name="Kohler A."/>
            <person name="Kuo A."/>
            <person name="LaButti K."/>
            <person name="Pangilinan J."/>
            <person name="Lipzen A."/>
            <person name="Riley R."/>
            <person name="Andreopoulos W."/>
            <person name="He G."/>
            <person name="Johnson J."/>
            <person name="Nolan M."/>
            <person name="Tritt A."/>
            <person name="Barry K.W."/>
            <person name="Grigoriev I.V."/>
            <person name="Nagy L.G."/>
            <person name="Hibbett D."/>
            <person name="Henrissat B."/>
            <person name="Matheny P.B."/>
            <person name="Labbe J."/>
            <person name="Martin F.M."/>
        </authorList>
    </citation>
    <scope>NUCLEOTIDE SEQUENCE</scope>
    <source>
        <strain evidence="1">EC-137</strain>
    </source>
</reference>
<protein>
    <submittedName>
        <fullName evidence="1">Alpha/beta hydrolase fold protein</fullName>
    </submittedName>
</protein>
<gene>
    <name evidence="1" type="ORF">K488DRAFT_42506</name>
</gene>
<accession>A0ACB8QVJ5</accession>
<proteinExistence type="predicted"/>